<feature type="compositionally biased region" description="Polar residues" evidence="2">
    <location>
        <begin position="542"/>
        <end position="557"/>
    </location>
</feature>
<feature type="region of interest" description="Disordered" evidence="2">
    <location>
        <begin position="1"/>
        <end position="42"/>
    </location>
</feature>
<feature type="compositionally biased region" description="Basic and acidic residues" evidence="2">
    <location>
        <begin position="338"/>
        <end position="351"/>
    </location>
</feature>
<feature type="compositionally biased region" description="Polar residues" evidence="2">
    <location>
        <begin position="467"/>
        <end position="484"/>
    </location>
</feature>
<feature type="compositionally biased region" description="Basic and acidic residues" evidence="2">
    <location>
        <begin position="506"/>
        <end position="522"/>
    </location>
</feature>
<organism evidence="3 4">
    <name type="scientific">Euplotes crassus</name>
    <dbReference type="NCBI Taxonomy" id="5936"/>
    <lineage>
        <taxon>Eukaryota</taxon>
        <taxon>Sar</taxon>
        <taxon>Alveolata</taxon>
        <taxon>Ciliophora</taxon>
        <taxon>Intramacronucleata</taxon>
        <taxon>Spirotrichea</taxon>
        <taxon>Hypotrichia</taxon>
        <taxon>Euplotida</taxon>
        <taxon>Euplotidae</taxon>
        <taxon>Moneuplotes</taxon>
    </lineage>
</organism>
<evidence type="ECO:0000313" key="3">
    <source>
        <dbReference type="EMBL" id="CAI2363028.1"/>
    </source>
</evidence>
<gene>
    <name evidence="3" type="ORF">ECRASSUSDP1_LOCUS4358</name>
</gene>
<keyword evidence="4" id="KW-1185">Reference proteome</keyword>
<name>A0AAD1X4S2_EUPCR</name>
<dbReference type="EMBL" id="CAMPGE010004181">
    <property type="protein sequence ID" value="CAI2363028.1"/>
    <property type="molecule type" value="Genomic_DNA"/>
</dbReference>
<feature type="compositionally biased region" description="Basic and acidic residues" evidence="2">
    <location>
        <begin position="21"/>
        <end position="42"/>
    </location>
</feature>
<keyword evidence="1" id="KW-0175">Coiled coil</keyword>
<sequence length="1304" mass="149906">MLSHKQPKHKFRIDNPMDIDYDNHEDQSLKEPEYLNEKNDSDEPKIINVNLEDEPLSRTTNFRSSTNKLSSPKILEEYEKPKTMIKKIIKGKDAENFKNYEDYKPVSEVFGGCNQSPNKNIKTYPKTMETKYLSLSSINDGLLSPRDHFGRNKSSNFIVAPYPQKVRNSSKNLGGKVSPRTKIQTYATLSKRKRSPNLNRVNSTFSQEYKTALKGCNNETRRNKDNKKKTDFTLNYELDEVASCRYTDTQYTHKDLKRAKSTKRVGRMAKPLERKTNLYTSNGFSLAYLSPSKNQNLSQSSTIYKIQQSINKLDDRKNCKYQGRSSPDQPASFSSVYENKKKLNDYHRSMQGDKSTVSSKFSESRESEKSSMISSKNGKVNDYPYHGNKRIENFSQKLHTVSNARLPRVSKDSKSMSTNDQLRERLNKNIDDSCKSSVESRLIKENITSKKRTRKCNPKRIQKCKSTNENDIQDSLSMNTTSSLLKRKKSDEMSKVNNKSSYTSCQKERDTSTQGNRTDRSSTKKATSRLCSKMKSPRTKPSIGNNHYYTSSKPQNCTTKETKSTKTKLLEKNMIEKEEVMRKKEIKYISTIKQLDADVQNFKELSTRMQRGLQRIEEVVKKCNQFNLVFLNYYKDFEAFVQKEESKKVSFEASKYKPLQDQLQVCLNLCDFGIQEEDQETSKILSTELDELCKKYEENFKSNKDIQSCKLAKPKLSCDEFSCIVSSINEVENTNECSSPISVSILSSSNTESFSFNWGNSSQIDIELVKKDFIKLCEENKYLKKRIGNSSTVSDLKCEICPGYLEIIDRLTNEKDALESEIGAQISEITDKYEECETELKAANLKYEQQTRELLQKIEQEGELRSRVSLLEKRNTDLEMIIQKISQSKDGYEDLGNTVSDLSLALIGKNKKDLSSSQIQLIKNLFSDAQIKAVDGFKDRINTLEEEKEKIVNQSKFITSQNQSMLKPLRRYSIAIKECVELYKVLDFQNNIIPDSEGLKDLKNHAIGFIAEYEDNVNEVLPTLNAYTSNLKESIEEIGKYSNALEPYDENLPLQMCSPSRKSCQKFDYKQLNLGNPACSLDRDTENSMSRIEFSSVLQTDNQDVTPNKDLDESKNFQLSLIQSLNDFDNIDEDQEKLRDKKPIRKSKKKFKKKTAYEKRQQMIEETLEELDHFNKEEAPFEVTVINAQNKLIDLETNTIKEADERDEEDTQFDKDGNKILRSNNSLQGGSLKGKKSMTDILVIPGENLKYDIPSILGEAGLTKTQEISLDQLNSHDIHSLESESVKVEEDLLNDSIKFDENLL</sequence>
<proteinExistence type="predicted"/>
<feature type="region of interest" description="Disordered" evidence="2">
    <location>
        <begin position="467"/>
        <end position="564"/>
    </location>
</feature>
<accession>A0AAD1X4S2</accession>
<protein>
    <submittedName>
        <fullName evidence="3">Uncharacterized protein</fullName>
    </submittedName>
</protein>
<feature type="compositionally biased region" description="Basic residues" evidence="2">
    <location>
        <begin position="1"/>
        <end position="11"/>
    </location>
</feature>
<feature type="coiled-coil region" evidence="1">
    <location>
        <begin position="934"/>
        <end position="961"/>
    </location>
</feature>
<reference evidence="3" key="1">
    <citation type="submission" date="2023-07" db="EMBL/GenBank/DDBJ databases">
        <authorList>
            <consortium name="AG Swart"/>
            <person name="Singh M."/>
            <person name="Singh A."/>
            <person name="Seah K."/>
            <person name="Emmerich C."/>
        </authorList>
    </citation>
    <scope>NUCLEOTIDE SEQUENCE</scope>
    <source>
        <strain evidence="3">DP1</strain>
    </source>
</reference>
<feature type="compositionally biased region" description="Polar residues" evidence="2">
    <location>
        <begin position="495"/>
        <end position="505"/>
    </location>
</feature>
<feature type="coiled-coil region" evidence="1">
    <location>
        <begin position="808"/>
        <end position="860"/>
    </location>
</feature>
<evidence type="ECO:0000256" key="1">
    <source>
        <dbReference type="SAM" id="Coils"/>
    </source>
</evidence>
<evidence type="ECO:0000256" key="2">
    <source>
        <dbReference type="SAM" id="MobiDB-lite"/>
    </source>
</evidence>
<dbReference type="Proteomes" id="UP001295684">
    <property type="component" value="Unassembled WGS sequence"/>
</dbReference>
<feature type="compositionally biased region" description="Polar residues" evidence="2">
    <location>
        <begin position="323"/>
        <end position="337"/>
    </location>
</feature>
<comment type="caution">
    <text evidence="3">The sequence shown here is derived from an EMBL/GenBank/DDBJ whole genome shotgun (WGS) entry which is preliminary data.</text>
</comment>
<feature type="compositionally biased region" description="Polar residues" evidence="2">
    <location>
        <begin position="393"/>
        <end position="403"/>
    </location>
</feature>
<evidence type="ECO:0000313" key="4">
    <source>
        <dbReference type="Proteomes" id="UP001295684"/>
    </source>
</evidence>
<feature type="region of interest" description="Disordered" evidence="2">
    <location>
        <begin position="315"/>
        <end position="420"/>
    </location>
</feature>